<protein>
    <submittedName>
        <fullName evidence="2">Uncharacterized protein</fullName>
    </submittedName>
</protein>
<name>A0A026WGR4_OOCBI</name>
<dbReference type="EMBL" id="KK107214">
    <property type="protein sequence ID" value="EZA55225.1"/>
    <property type="molecule type" value="Genomic_DNA"/>
</dbReference>
<keyword evidence="1" id="KW-0472">Membrane</keyword>
<keyword evidence="3" id="KW-1185">Reference proteome</keyword>
<dbReference type="OrthoDB" id="6710946at2759"/>
<keyword evidence="1" id="KW-0812">Transmembrane</keyword>
<organism evidence="2 3">
    <name type="scientific">Ooceraea biroi</name>
    <name type="common">Clonal raider ant</name>
    <name type="synonym">Cerapachys biroi</name>
    <dbReference type="NCBI Taxonomy" id="2015173"/>
    <lineage>
        <taxon>Eukaryota</taxon>
        <taxon>Metazoa</taxon>
        <taxon>Ecdysozoa</taxon>
        <taxon>Arthropoda</taxon>
        <taxon>Hexapoda</taxon>
        <taxon>Insecta</taxon>
        <taxon>Pterygota</taxon>
        <taxon>Neoptera</taxon>
        <taxon>Endopterygota</taxon>
        <taxon>Hymenoptera</taxon>
        <taxon>Apocrita</taxon>
        <taxon>Aculeata</taxon>
        <taxon>Formicoidea</taxon>
        <taxon>Formicidae</taxon>
        <taxon>Dorylinae</taxon>
        <taxon>Ooceraea</taxon>
    </lineage>
</organism>
<dbReference type="AlphaFoldDB" id="A0A026WGR4"/>
<keyword evidence="1" id="KW-1133">Transmembrane helix</keyword>
<dbReference type="Proteomes" id="UP000053097">
    <property type="component" value="Unassembled WGS sequence"/>
</dbReference>
<reference evidence="2 3" key="1">
    <citation type="journal article" date="2014" name="Curr. Biol.">
        <title>The genome of the clonal raider ant Cerapachys biroi.</title>
        <authorList>
            <person name="Oxley P.R."/>
            <person name="Ji L."/>
            <person name="Fetter-Pruneda I."/>
            <person name="McKenzie S.K."/>
            <person name="Li C."/>
            <person name="Hu H."/>
            <person name="Zhang G."/>
            <person name="Kronauer D.J."/>
        </authorList>
    </citation>
    <scope>NUCLEOTIDE SEQUENCE [LARGE SCALE GENOMIC DNA]</scope>
</reference>
<sequence>MNKKIEINFIDINCNRTNQTPQTPMNGEGQRREVEVGNIIQHILYNPNYYVFLILIISFVLIIYA</sequence>
<accession>A0A026WGR4</accession>
<evidence type="ECO:0000313" key="3">
    <source>
        <dbReference type="Proteomes" id="UP000053097"/>
    </source>
</evidence>
<feature type="transmembrane region" description="Helical" evidence="1">
    <location>
        <begin position="47"/>
        <end position="64"/>
    </location>
</feature>
<evidence type="ECO:0000256" key="1">
    <source>
        <dbReference type="SAM" id="Phobius"/>
    </source>
</evidence>
<gene>
    <name evidence="2" type="ORF">X777_05160</name>
</gene>
<evidence type="ECO:0000313" key="2">
    <source>
        <dbReference type="EMBL" id="EZA55225.1"/>
    </source>
</evidence>
<proteinExistence type="predicted"/>
<dbReference type="STRING" id="2015173.A0A026WGR4"/>